<accession>A0A2A6BU24</accession>
<evidence type="ECO:0000313" key="1">
    <source>
        <dbReference type="EnsemblMetazoa" id="PPA44482.1"/>
    </source>
</evidence>
<accession>A0A8R1Z397</accession>
<reference evidence="1" key="2">
    <citation type="submission" date="2022-06" db="UniProtKB">
        <authorList>
            <consortium name="EnsemblMetazoa"/>
        </authorList>
    </citation>
    <scope>IDENTIFICATION</scope>
    <source>
        <strain evidence="1">PS312</strain>
    </source>
</reference>
<dbReference type="Proteomes" id="UP000005239">
    <property type="component" value="Unassembled WGS sequence"/>
</dbReference>
<dbReference type="AlphaFoldDB" id="A0A2A6BU24"/>
<evidence type="ECO:0000313" key="2">
    <source>
        <dbReference type="Proteomes" id="UP000005239"/>
    </source>
</evidence>
<dbReference type="EnsemblMetazoa" id="PPA44482.1">
    <property type="protein sequence ID" value="PPA44482.1"/>
    <property type="gene ID" value="WBGene00282851"/>
</dbReference>
<sequence>MTVSFHRSDELETVCNRESNSACCSQCSISFIDVPAGKCSRLRSMNGSGSRGTDVFRTCYQWAND</sequence>
<reference evidence="2" key="1">
    <citation type="journal article" date="2008" name="Nat. Genet.">
        <title>The Pristionchus pacificus genome provides a unique perspective on nematode lifestyle and parasitism.</title>
        <authorList>
            <person name="Dieterich C."/>
            <person name="Clifton S.W."/>
            <person name="Schuster L.N."/>
            <person name="Chinwalla A."/>
            <person name="Delehaunty K."/>
            <person name="Dinkelacker I."/>
            <person name="Fulton L."/>
            <person name="Fulton R."/>
            <person name="Godfrey J."/>
            <person name="Minx P."/>
            <person name="Mitreva M."/>
            <person name="Roeseler W."/>
            <person name="Tian H."/>
            <person name="Witte H."/>
            <person name="Yang S.P."/>
            <person name="Wilson R.K."/>
            <person name="Sommer R.J."/>
        </authorList>
    </citation>
    <scope>NUCLEOTIDE SEQUENCE [LARGE SCALE GENOMIC DNA]</scope>
    <source>
        <strain evidence="2">PS312</strain>
    </source>
</reference>
<gene>
    <name evidence="1" type="primary">WBGene00282851</name>
</gene>
<protein>
    <submittedName>
        <fullName evidence="1">Uncharacterized protein</fullName>
    </submittedName>
</protein>
<keyword evidence="2" id="KW-1185">Reference proteome</keyword>
<organism evidence="1 2">
    <name type="scientific">Pristionchus pacificus</name>
    <name type="common">Parasitic nematode worm</name>
    <dbReference type="NCBI Taxonomy" id="54126"/>
    <lineage>
        <taxon>Eukaryota</taxon>
        <taxon>Metazoa</taxon>
        <taxon>Ecdysozoa</taxon>
        <taxon>Nematoda</taxon>
        <taxon>Chromadorea</taxon>
        <taxon>Rhabditida</taxon>
        <taxon>Rhabditina</taxon>
        <taxon>Diplogasteromorpha</taxon>
        <taxon>Diplogasteroidea</taxon>
        <taxon>Neodiplogasteridae</taxon>
        <taxon>Pristionchus</taxon>
    </lineage>
</organism>
<name>A0A2A6BU24_PRIPA</name>
<proteinExistence type="predicted"/>